<dbReference type="AlphaFoldDB" id="A0A0V1DR86"/>
<accession>A0A0V1DR86</accession>
<evidence type="ECO:0000313" key="2">
    <source>
        <dbReference type="Proteomes" id="UP000054632"/>
    </source>
</evidence>
<organism evidence="1 2">
    <name type="scientific">Trichinella pseudospiralis</name>
    <name type="common">Parasitic roundworm</name>
    <dbReference type="NCBI Taxonomy" id="6337"/>
    <lineage>
        <taxon>Eukaryota</taxon>
        <taxon>Metazoa</taxon>
        <taxon>Ecdysozoa</taxon>
        <taxon>Nematoda</taxon>
        <taxon>Enoplea</taxon>
        <taxon>Dorylaimia</taxon>
        <taxon>Trichinellida</taxon>
        <taxon>Trichinellidae</taxon>
        <taxon>Trichinella</taxon>
    </lineage>
</organism>
<name>A0A0V1DR86_TRIPS</name>
<sequence length="31" mass="3558">MGINRSEIMRGIDLHRSEIISGLQKPYPRCS</sequence>
<dbReference type="EMBL" id="JYDR01000669">
    <property type="protein sequence ID" value="KRY64077.1"/>
    <property type="molecule type" value="Genomic_DNA"/>
</dbReference>
<evidence type="ECO:0000313" key="1">
    <source>
        <dbReference type="EMBL" id="KRY64077.1"/>
    </source>
</evidence>
<reference evidence="1 2" key="1">
    <citation type="submission" date="2015-01" db="EMBL/GenBank/DDBJ databases">
        <title>Evolution of Trichinella species and genotypes.</title>
        <authorList>
            <person name="Korhonen P.K."/>
            <person name="Edoardo P."/>
            <person name="Giuseppe L.R."/>
            <person name="Gasser R.B."/>
        </authorList>
    </citation>
    <scope>NUCLEOTIDE SEQUENCE [LARGE SCALE GENOMIC DNA]</scope>
    <source>
        <strain evidence="1">ISS13</strain>
    </source>
</reference>
<dbReference type="Proteomes" id="UP000054632">
    <property type="component" value="Unassembled WGS sequence"/>
</dbReference>
<proteinExistence type="predicted"/>
<protein>
    <submittedName>
        <fullName evidence="1">Uncharacterized protein</fullName>
    </submittedName>
</protein>
<gene>
    <name evidence="1" type="ORF">T4A_3710</name>
</gene>
<comment type="caution">
    <text evidence="1">The sequence shown here is derived from an EMBL/GenBank/DDBJ whole genome shotgun (WGS) entry which is preliminary data.</text>
</comment>